<dbReference type="InterPro" id="IPR027385">
    <property type="entry name" value="Beta-barrel_OMP"/>
</dbReference>
<dbReference type="Proteomes" id="UP000434052">
    <property type="component" value="Unassembled WGS sequence"/>
</dbReference>
<dbReference type="SUPFAM" id="SSF56935">
    <property type="entry name" value="Porins"/>
    <property type="match status" value="1"/>
</dbReference>
<proteinExistence type="predicted"/>
<dbReference type="Pfam" id="PF13505">
    <property type="entry name" value="OMP_b-brl"/>
    <property type="match status" value="1"/>
</dbReference>
<organism evidence="3 4">
    <name type="scientific">Oceanidesulfovibrio marinus</name>
    <dbReference type="NCBI Taxonomy" id="370038"/>
    <lineage>
        <taxon>Bacteria</taxon>
        <taxon>Pseudomonadati</taxon>
        <taxon>Thermodesulfobacteriota</taxon>
        <taxon>Desulfovibrionia</taxon>
        <taxon>Desulfovibrionales</taxon>
        <taxon>Desulfovibrionaceae</taxon>
        <taxon>Oceanidesulfovibrio</taxon>
    </lineage>
</organism>
<dbReference type="AlphaFoldDB" id="A0A6P1ZB64"/>
<reference evidence="3 4" key="1">
    <citation type="submission" date="2018-06" db="EMBL/GenBank/DDBJ databases">
        <title>Complete genome of Desulfovibrio marinus P48SEP.</title>
        <authorList>
            <person name="Crispim J.S."/>
            <person name="Vidigal P.M.P."/>
            <person name="Silva L.C.F."/>
            <person name="Araujo L.C."/>
            <person name="Laguardia C.N."/>
            <person name="Dias R.S."/>
            <person name="Sousa M.P."/>
            <person name="Paula S.O."/>
            <person name="Silva C."/>
        </authorList>
    </citation>
    <scope>NUCLEOTIDE SEQUENCE [LARGE SCALE GENOMIC DNA]</scope>
    <source>
        <strain evidence="3 4">P48SEP</strain>
    </source>
</reference>
<accession>A0A6P1ZB64</accession>
<evidence type="ECO:0000313" key="4">
    <source>
        <dbReference type="Proteomes" id="UP000434052"/>
    </source>
</evidence>
<sequence length="416" mass="46028">MVCIAPAMEPQAKGRGGERRRVAATLGRCRPHHAQADWSGQRRRGSHVVLGGYLLAVAWLLLLLCPPDVSAADWSIAPGVSFQLGYDDNQVYEGDDGLEYVISPSFTATRKEERNSVAWSSTLRLLFYSSDAKLNRVDQSHALNWQYNLDERSDLSASASFQASNGFDVFGTYDGDYRTSGTRYSLNIPLGYTRLMTELDALSLGYAFASVMYDGQGDDYTSNSVTIGWTHSFSEIFSATLSTDGEVSTYEDGTQYSGSVNIGCGYRISERIKADASVGLGYQHGWDGDDYVTGVGSISISYATQYATWSISYSRSISPSSSGTNSIRDYLNAALVWKISERFSITGSADWSYNQSYGENSRDQHTFSVSPGIEYALSEEWYLTLGAQHSYVQQMDGSYDFRNKVVLGISWRGFYK</sequence>
<gene>
    <name evidence="3" type="ORF">DQK91_20350</name>
</gene>
<evidence type="ECO:0000313" key="3">
    <source>
        <dbReference type="EMBL" id="TVM30590.1"/>
    </source>
</evidence>
<evidence type="ECO:0000259" key="2">
    <source>
        <dbReference type="Pfam" id="PF13505"/>
    </source>
</evidence>
<dbReference type="EMBL" id="QMIF01000021">
    <property type="protein sequence ID" value="TVM30590.1"/>
    <property type="molecule type" value="Genomic_DNA"/>
</dbReference>
<name>A0A6P1ZB64_9BACT</name>
<evidence type="ECO:0000256" key="1">
    <source>
        <dbReference type="ARBA" id="ARBA00022729"/>
    </source>
</evidence>
<protein>
    <recommendedName>
        <fullName evidence="2">Outer membrane protein beta-barrel domain-containing protein</fullName>
    </recommendedName>
</protein>
<comment type="caution">
    <text evidence="3">The sequence shown here is derived from an EMBL/GenBank/DDBJ whole genome shotgun (WGS) entry which is preliminary data.</text>
</comment>
<keyword evidence="1" id="KW-0732">Signal</keyword>
<feature type="domain" description="Outer membrane protein beta-barrel" evidence="2">
    <location>
        <begin position="251"/>
        <end position="412"/>
    </location>
</feature>